<dbReference type="STRING" id="1203554.HMPREF1476_02123"/>
<keyword evidence="4" id="KW-1185">Reference proteome</keyword>
<dbReference type="PIRSF" id="PIRSF017082">
    <property type="entry name" value="YflP"/>
    <property type="match status" value="1"/>
</dbReference>
<sequence length="329" mass="34201">MKRRTLIQILGASALTGTLGMLTQPAAAQSTAGLIVPFPAGGGADVLARSIADAFGRELGLTFWTANHPGAGGTLGAQYLSRQHPDGGYVGYVTNGILCVNPLLYPKTPFDPMASLEPVGRISEIGLVAVLNPHAIEGVNSLETLLTFGRKNPGKLTFASSGIGTTSHLAGMLFSLRTGIEMLHIPYRGGNAAMMDVLAGRIPFMIDVAPNTLPHIRAGKLKALGSASPNRLAAAPDIPTLAECGLVGVELSAWDGIALPKGASPELVERYAAALSKALNDPGVSESLAKKGAEIRPGTPADFRAWIASERPKWAELVKAVQAETATEN</sequence>
<comment type="caution">
    <text evidence="3">The sequence shown here is derived from an EMBL/GenBank/DDBJ whole genome shotgun (WGS) entry which is preliminary data.</text>
</comment>
<proteinExistence type="inferred from homology"/>
<dbReference type="GeneID" id="64062504"/>
<evidence type="ECO:0000256" key="1">
    <source>
        <dbReference type="ARBA" id="ARBA00006987"/>
    </source>
</evidence>
<dbReference type="Gene3D" id="3.40.190.150">
    <property type="entry name" value="Bordetella uptake gene, domain 1"/>
    <property type="match status" value="1"/>
</dbReference>
<dbReference type="EMBL" id="ATCF01000034">
    <property type="protein sequence ID" value="EPD97647.1"/>
    <property type="molecule type" value="Genomic_DNA"/>
</dbReference>
<gene>
    <name evidence="3" type="ORF">HMPREF1476_02123</name>
</gene>
<dbReference type="Pfam" id="PF03401">
    <property type="entry name" value="TctC"/>
    <property type="match status" value="1"/>
</dbReference>
<dbReference type="PATRIC" id="fig|1203554.3.peg.2206"/>
<evidence type="ECO:0008006" key="5">
    <source>
        <dbReference type="Google" id="ProtNLM"/>
    </source>
</evidence>
<feature type="signal peptide" evidence="2">
    <location>
        <begin position="1"/>
        <end position="28"/>
    </location>
</feature>
<dbReference type="InterPro" id="IPR005064">
    <property type="entry name" value="BUG"/>
</dbReference>
<dbReference type="CDD" id="cd07012">
    <property type="entry name" value="PBP2_Bug_TTT"/>
    <property type="match status" value="1"/>
</dbReference>
<dbReference type="InterPro" id="IPR042100">
    <property type="entry name" value="Bug_dom1"/>
</dbReference>
<accession>S3BU06</accession>
<dbReference type="PANTHER" id="PTHR42928">
    <property type="entry name" value="TRICARBOXYLATE-BINDING PROTEIN"/>
    <property type="match status" value="1"/>
</dbReference>
<dbReference type="PANTHER" id="PTHR42928:SF5">
    <property type="entry name" value="BLR1237 PROTEIN"/>
    <property type="match status" value="1"/>
</dbReference>
<dbReference type="RefSeq" id="WP_016475163.1">
    <property type="nucleotide sequence ID" value="NZ_KE150481.1"/>
</dbReference>
<dbReference type="Gene3D" id="3.40.190.10">
    <property type="entry name" value="Periplasmic binding protein-like II"/>
    <property type="match status" value="1"/>
</dbReference>
<protein>
    <recommendedName>
        <fullName evidence="5">Tat (Twin-arginine translocation) pathway signal sequence</fullName>
    </recommendedName>
</protein>
<evidence type="ECO:0000256" key="2">
    <source>
        <dbReference type="SAM" id="SignalP"/>
    </source>
</evidence>
<dbReference type="HOGENOM" id="CLU_045683_0_2_4"/>
<dbReference type="eggNOG" id="COG3181">
    <property type="taxonomic scope" value="Bacteria"/>
</dbReference>
<keyword evidence="2" id="KW-0732">Signal</keyword>
<evidence type="ECO:0000313" key="3">
    <source>
        <dbReference type="EMBL" id="EPD97647.1"/>
    </source>
</evidence>
<reference evidence="3 4" key="1">
    <citation type="submission" date="2013-04" db="EMBL/GenBank/DDBJ databases">
        <title>The Genome Sequence of Sutterella wadsworthensis HGA0223.</title>
        <authorList>
            <consortium name="The Broad Institute Genomics Platform"/>
            <person name="Earl A."/>
            <person name="Ward D."/>
            <person name="Feldgarden M."/>
            <person name="Gevers D."/>
            <person name="Schmidt T.M."/>
            <person name="Dover J."/>
            <person name="Dai D."/>
            <person name="Walker B."/>
            <person name="Young S."/>
            <person name="Zeng Q."/>
            <person name="Gargeya S."/>
            <person name="Fitzgerald M."/>
            <person name="Haas B."/>
            <person name="Abouelleil A."/>
            <person name="Allen A.W."/>
            <person name="Alvarado L."/>
            <person name="Arachchi H.M."/>
            <person name="Berlin A.M."/>
            <person name="Chapman S.B."/>
            <person name="Gainer-Dewar J."/>
            <person name="Goldberg J."/>
            <person name="Griggs A."/>
            <person name="Gujja S."/>
            <person name="Hansen M."/>
            <person name="Howarth C."/>
            <person name="Imamovic A."/>
            <person name="Ireland A."/>
            <person name="Larimer J."/>
            <person name="McCowan C."/>
            <person name="Murphy C."/>
            <person name="Pearson M."/>
            <person name="Poon T.W."/>
            <person name="Priest M."/>
            <person name="Roberts A."/>
            <person name="Saif S."/>
            <person name="Shea T."/>
            <person name="Sisk P."/>
            <person name="Sykes S."/>
            <person name="Wortman J."/>
            <person name="Nusbaum C."/>
            <person name="Birren B."/>
        </authorList>
    </citation>
    <scope>NUCLEOTIDE SEQUENCE [LARGE SCALE GENOMIC DNA]</scope>
    <source>
        <strain evidence="3 4">HGA0223</strain>
    </source>
</reference>
<dbReference type="SUPFAM" id="SSF53850">
    <property type="entry name" value="Periplasmic binding protein-like II"/>
    <property type="match status" value="1"/>
</dbReference>
<dbReference type="AlphaFoldDB" id="S3BU06"/>
<name>S3BU06_9BURK</name>
<feature type="chain" id="PRO_5004518128" description="Tat (Twin-arginine translocation) pathway signal sequence" evidence="2">
    <location>
        <begin position="29"/>
        <end position="329"/>
    </location>
</feature>
<comment type="similarity">
    <text evidence="1">Belongs to the UPF0065 (bug) family.</text>
</comment>
<evidence type="ECO:0000313" key="4">
    <source>
        <dbReference type="Proteomes" id="UP000014400"/>
    </source>
</evidence>
<organism evidence="3 4">
    <name type="scientific">Sutterella wadsworthensis HGA0223</name>
    <dbReference type="NCBI Taxonomy" id="1203554"/>
    <lineage>
        <taxon>Bacteria</taxon>
        <taxon>Pseudomonadati</taxon>
        <taxon>Pseudomonadota</taxon>
        <taxon>Betaproteobacteria</taxon>
        <taxon>Burkholderiales</taxon>
        <taxon>Sutterellaceae</taxon>
        <taxon>Sutterella</taxon>
    </lineage>
</organism>
<dbReference type="Proteomes" id="UP000014400">
    <property type="component" value="Unassembled WGS sequence"/>
</dbReference>